<dbReference type="SUPFAM" id="SSF69065">
    <property type="entry name" value="RNase III domain-like"/>
    <property type="match status" value="1"/>
</dbReference>
<dbReference type="Gene3D" id="1.10.1520.10">
    <property type="entry name" value="Ribonuclease III domain"/>
    <property type="match status" value="1"/>
</dbReference>
<sequence>MVDQTKVENIIGYKFSNSNLLTEALEACGRAYTHDTKGGTDGNKRLALVGDALLTLIQFDEWYPSSDSRETANKARKKYTSNVNLEKCAERFGIKSEILLDDTNISQGKVPRTASASAIEALLAAVWFDSNKDLERVRQVALMLEIVEEYD</sequence>
<dbReference type="GO" id="GO:0006396">
    <property type="term" value="P:RNA processing"/>
    <property type="evidence" value="ECO:0007669"/>
    <property type="project" value="InterPro"/>
</dbReference>
<evidence type="ECO:0000313" key="2">
    <source>
        <dbReference type="Proteomes" id="UP000483672"/>
    </source>
</evidence>
<dbReference type="InterPro" id="IPR000999">
    <property type="entry name" value="RNase_III_dom"/>
</dbReference>
<evidence type="ECO:0000313" key="1">
    <source>
        <dbReference type="EMBL" id="KAF3201379.1"/>
    </source>
</evidence>
<dbReference type="GO" id="GO:0004525">
    <property type="term" value="F:ribonuclease III activity"/>
    <property type="evidence" value="ECO:0007669"/>
    <property type="project" value="InterPro"/>
</dbReference>
<organism evidence="1 2">
    <name type="scientific">Orbilia oligospora</name>
    <name type="common">Nematode-trapping fungus</name>
    <name type="synonym">Arthrobotrys oligospora</name>
    <dbReference type="NCBI Taxonomy" id="2813651"/>
    <lineage>
        <taxon>Eukaryota</taxon>
        <taxon>Fungi</taxon>
        <taxon>Dikarya</taxon>
        <taxon>Ascomycota</taxon>
        <taxon>Pezizomycotina</taxon>
        <taxon>Orbiliomycetes</taxon>
        <taxon>Orbiliales</taxon>
        <taxon>Orbiliaceae</taxon>
        <taxon>Orbilia</taxon>
    </lineage>
</organism>
<dbReference type="InterPro" id="IPR036389">
    <property type="entry name" value="RNase_III_sf"/>
</dbReference>
<gene>
    <name evidence="1" type="ORF">TWF191_003438</name>
</gene>
<dbReference type="Pfam" id="PF14622">
    <property type="entry name" value="Ribonucleas_3_3"/>
    <property type="match status" value="1"/>
</dbReference>
<proteinExistence type="predicted"/>
<reference evidence="1 2" key="1">
    <citation type="submission" date="2019-06" db="EMBL/GenBank/DDBJ databases">
        <authorList>
            <person name="Palmer J.M."/>
        </authorList>
    </citation>
    <scope>NUCLEOTIDE SEQUENCE [LARGE SCALE GENOMIC DNA]</scope>
    <source>
        <strain evidence="1 2">TWF191</strain>
    </source>
</reference>
<dbReference type="PROSITE" id="PS50142">
    <property type="entry name" value="RNASE_3_2"/>
    <property type="match status" value="1"/>
</dbReference>
<dbReference type="Proteomes" id="UP000483672">
    <property type="component" value="Unassembled WGS sequence"/>
</dbReference>
<accession>A0A6G1MAB6</accession>
<protein>
    <submittedName>
        <fullName evidence="1">Uncharacterized protein</fullName>
    </submittedName>
</protein>
<dbReference type="SMART" id="SM00535">
    <property type="entry name" value="RIBOc"/>
    <property type="match status" value="1"/>
</dbReference>
<dbReference type="AlphaFoldDB" id="A0A6G1MAB6"/>
<dbReference type="EMBL" id="WIPF01000182">
    <property type="protein sequence ID" value="KAF3201379.1"/>
    <property type="molecule type" value="Genomic_DNA"/>
</dbReference>
<name>A0A6G1MAB6_ORBOL</name>
<comment type="caution">
    <text evidence="1">The sequence shown here is derived from an EMBL/GenBank/DDBJ whole genome shotgun (WGS) entry which is preliminary data.</text>
</comment>